<dbReference type="AlphaFoldDB" id="A0A3R7J327"/>
<dbReference type="GO" id="GO:0006654">
    <property type="term" value="P:phosphatidic acid biosynthetic process"/>
    <property type="evidence" value="ECO:0007669"/>
    <property type="project" value="TreeGrafter"/>
</dbReference>
<evidence type="ECO:0000313" key="9">
    <source>
        <dbReference type="Proteomes" id="UP000028058"/>
    </source>
</evidence>
<reference evidence="8 9" key="1">
    <citation type="journal article" date="2014" name="Genome Announc.">
        <title>Draft Genome Sequence of Streptomyces fradiae ATCC 19609, a Strain Highly Sensitive to Antibiotics.</title>
        <authorList>
            <person name="Bekker O.B."/>
            <person name="Klimina K.M."/>
            <person name="Vatlin A.A."/>
            <person name="Zakharevich N.V."/>
            <person name="Kasianov A.S."/>
            <person name="Danilenko V.N."/>
        </authorList>
    </citation>
    <scope>NUCLEOTIDE SEQUENCE [LARGE SCALE GENOMIC DNA]</scope>
    <source>
        <strain evidence="8 9">ATCC 19609</strain>
    </source>
</reference>
<comment type="pathway">
    <text evidence="1">Lipid metabolism.</text>
</comment>
<evidence type="ECO:0000256" key="5">
    <source>
        <dbReference type="ARBA" id="ARBA00023315"/>
    </source>
</evidence>
<evidence type="ECO:0000313" key="8">
    <source>
        <dbReference type="EMBL" id="RKM94936.1"/>
    </source>
</evidence>
<dbReference type="SMART" id="SM00563">
    <property type="entry name" value="PlsC"/>
    <property type="match status" value="1"/>
</dbReference>
<evidence type="ECO:0000256" key="6">
    <source>
        <dbReference type="SAM" id="MobiDB-lite"/>
    </source>
</evidence>
<keyword evidence="3" id="KW-0808">Transferase</keyword>
<organism evidence="8 9">
    <name type="scientific">Streptomyces xinghaiensis</name>
    <dbReference type="NCBI Taxonomy" id="1038928"/>
    <lineage>
        <taxon>Bacteria</taxon>
        <taxon>Bacillati</taxon>
        <taxon>Actinomycetota</taxon>
        <taxon>Actinomycetes</taxon>
        <taxon>Kitasatosporales</taxon>
        <taxon>Streptomycetaceae</taxon>
        <taxon>Streptomyces</taxon>
    </lineage>
</organism>
<keyword evidence="2" id="KW-0444">Lipid biosynthesis</keyword>
<dbReference type="OrthoDB" id="5184723at2"/>
<sequence length="314" mass="32217">MNPWAPGSACTPSGCVAHTAPPVRPAPALRRTAAFTRELAGALRDGDGIARPEVLRRRARALLDALGVRLEIPDGTVLSAPDGPGARGEPAPGTLVVANHVSWLDAVVLLAVEPVTLLAKREVGDWPVLGPMVRRAGTRFIDRGSLRGLPGTVETLAGLLRTGRSVAVFPEGITHCSAPGGRFRPAAFQAALDAGAPVRPVTLGYEQAGVPSTVAAFVGEDGFGGSLRRVLTARALTVRVRVHPPLRTAPGADDRRSLAARAQALVRGTDPPAHPAGPRPSTPCPAGPRPGDGPPGRAPAAVPAGRAGRDPARA</sequence>
<evidence type="ECO:0000256" key="1">
    <source>
        <dbReference type="ARBA" id="ARBA00005189"/>
    </source>
</evidence>
<dbReference type="SUPFAM" id="SSF69593">
    <property type="entry name" value="Glycerol-3-phosphate (1)-acyltransferase"/>
    <property type="match status" value="1"/>
</dbReference>
<proteinExistence type="predicted"/>
<dbReference type="PANTHER" id="PTHR10434:SF64">
    <property type="entry name" value="1-ACYL-SN-GLYCEROL-3-PHOSPHATE ACYLTRANSFERASE-RELATED"/>
    <property type="match status" value="1"/>
</dbReference>
<protein>
    <submittedName>
        <fullName evidence="8">1-acyl-sn-glycerol-3-phosphate acyltransferase</fullName>
    </submittedName>
</protein>
<keyword evidence="4" id="KW-0443">Lipid metabolism</keyword>
<name>A0A3R7J327_9ACTN</name>
<dbReference type="InterPro" id="IPR002123">
    <property type="entry name" value="Plipid/glycerol_acylTrfase"/>
</dbReference>
<evidence type="ECO:0000256" key="2">
    <source>
        <dbReference type="ARBA" id="ARBA00022516"/>
    </source>
</evidence>
<evidence type="ECO:0000259" key="7">
    <source>
        <dbReference type="SMART" id="SM00563"/>
    </source>
</evidence>
<evidence type="ECO:0000256" key="3">
    <source>
        <dbReference type="ARBA" id="ARBA00022679"/>
    </source>
</evidence>
<accession>A0A3R7J327</accession>
<feature type="compositionally biased region" description="Pro residues" evidence="6">
    <location>
        <begin position="272"/>
        <end position="297"/>
    </location>
</feature>
<feature type="domain" description="Phospholipid/glycerol acyltransferase" evidence="7">
    <location>
        <begin position="94"/>
        <end position="206"/>
    </location>
</feature>
<feature type="region of interest" description="Disordered" evidence="6">
    <location>
        <begin position="265"/>
        <end position="314"/>
    </location>
</feature>
<dbReference type="CDD" id="cd07989">
    <property type="entry name" value="LPLAT_AGPAT-like"/>
    <property type="match status" value="1"/>
</dbReference>
<keyword evidence="5 8" id="KW-0012">Acyltransferase</keyword>
<dbReference type="PANTHER" id="PTHR10434">
    <property type="entry name" value="1-ACYL-SN-GLYCEROL-3-PHOSPHATE ACYLTRANSFERASE"/>
    <property type="match status" value="1"/>
</dbReference>
<gene>
    <name evidence="8" type="ORF">SFRA_016960</name>
</gene>
<dbReference type="Proteomes" id="UP000028058">
    <property type="component" value="Unassembled WGS sequence"/>
</dbReference>
<comment type="caution">
    <text evidence="8">The sequence shown here is derived from an EMBL/GenBank/DDBJ whole genome shotgun (WGS) entry which is preliminary data.</text>
</comment>
<dbReference type="EMBL" id="JNAD02000007">
    <property type="protein sequence ID" value="RKM94936.1"/>
    <property type="molecule type" value="Genomic_DNA"/>
</dbReference>
<dbReference type="GO" id="GO:0003841">
    <property type="term" value="F:1-acylglycerol-3-phosphate O-acyltransferase activity"/>
    <property type="evidence" value="ECO:0007669"/>
    <property type="project" value="TreeGrafter"/>
</dbReference>
<keyword evidence="9" id="KW-1185">Reference proteome</keyword>
<dbReference type="Pfam" id="PF01553">
    <property type="entry name" value="Acyltransferase"/>
    <property type="match status" value="1"/>
</dbReference>
<evidence type="ECO:0000256" key="4">
    <source>
        <dbReference type="ARBA" id="ARBA00023098"/>
    </source>
</evidence>